<evidence type="ECO:0000256" key="4">
    <source>
        <dbReference type="ARBA" id="ARBA00022481"/>
    </source>
</evidence>
<dbReference type="Pfam" id="PF07963">
    <property type="entry name" value="N_methyl"/>
    <property type="match status" value="1"/>
</dbReference>
<dbReference type="PRINTS" id="PR00885">
    <property type="entry name" value="BCTERIALGSPH"/>
</dbReference>
<evidence type="ECO:0000313" key="12">
    <source>
        <dbReference type="Proteomes" id="UP001266357"/>
    </source>
</evidence>
<evidence type="ECO:0000256" key="2">
    <source>
        <dbReference type="ARBA" id="ARBA00021549"/>
    </source>
</evidence>
<keyword evidence="4" id="KW-0488">Methylation</keyword>
<dbReference type="EMBL" id="JAVRIF010000005">
    <property type="protein sequence ID" value="MDT0603975.1"/>
    <property type="molecule type" value="Genomic_DNA"/>
</dbReference>
<evidence type="ECO:0000256" key="3">
    <source>
        <dbReference type="ARBA" id="ARBA00022475"/>
    </source>
</evidence>
<comment type="subcellular location">
    <subcellularLocation>
        <location evidence="1">Cell inner membrane</location>
        <topology evidence="1">Single-pass membrane protein</topology>
    </subcellularLocation>
</comment>
<evidence type="ECO:0000256" key="1">
    <source>
        <dbReference type="ARBA" id="ARBA00004377"/>
    </source>
</evidence>
<dbReference type="Proteomes" id="UP001266357">
    <property type="component" value="Unassembled WGS sequence"/>
</dbReference>
<dbReference type="SUPFAM" id="SSF54523">
    <property type="entry name" value="Pili subunits"/>
    <property type="match status" value="1"/>
</dbReference>
<evidence type="ECO:0000256" key="10">
    <source>
        <dbReference type="SAM" id="Phobius"/>
    </source>
</evidence>
<evidence type="ECO:0000256" key="7">
    <source>
        <dbReference type="ARBA" id="ARBA00022989"/>
    </source>
</evidence>
<feature type="transmembrane region" description="Helical" evidence="10">
    <location>
        <begin position="12"/>
        <end position="35"/>
    </location>
</feature>
<reference evidence="11 12" key="1">
    <citation type="submission" date="2023-09" db="EMBL/GenBank/DDBJ databases">
        <authorList>
            <person name="Rey-Velasco X."/>
        </authorList>
    </citation>
    <scope>NUCLEOTIDE SEQUENCE [LARGE SCALE GENOMIC DNA]</scope>
    <source>
        <strain evidence="11 12">W431</strain>
    </source>
</reference>
<sequence>MLKKGSRRRQPQGFTLIEVLLVIVVIGLMVAAIQINFSSNKPESQLEQEAHRFAGVFNLAAEYGLLNNLELGLFIDENTYQFVGYDGLRWTALPDNEILTPHDLPENIIISLMFDDLPLEQPPLVSAELFTPDDEHLEEMQEGLSEDQKPIIPQVYILSGGDITPFRVDFSFHPQWFDAPDTSFSVIGLYSTPVDIVGPFVNGETFSAEDHYGKNE</sequence>
<keyword evidence="6 10" id="KW-0812">Transmembrane</keyword>
<evidence type="ECO:0000313" key="11">
    <source>
        <dbReference type="EMBL" id="MDT0603975.1"/>
    </source>
</evidence>
<keyword evidence="12" id="KW-1185">Reference proteome</keyword>
<proteinExistence type="predicted"/>
<gene>
    <name evidence="11" type="primary">gspH</name>
    <name evidence="11" type="ORF">RM573_10250</name>
</gene>
<dbReference type="Gene3D" id="3.55.40.10">
    <property type="entry name" value="minor pseudopilin epsh domain"/>
    <property type="match status" value="1"/>
</dbReference>
<accession>A0ABU3A203</accession>
<dbReference type="PROSITE" id="PS00409">
    <property type="entry name" value="PROKAR_NTER_METHYL"/>
    <property type="match status" value="1"/>
</dbReference>
<keyword evidence="5" id="KW-0997">Cell inner membrane</keyword>
<keyword evidence="8 10" id="KW-0472">Membrane</keyword>
<dbReference type="InterPro" id="IPR012902">
    <property type="entry name" value="N_methyl_site"/>
</dbReference>
<evidence type="ECO:0000256" key="9">
    <source>
        <dbReference type="ARBA" id="ARBA00030775"/>
    </source>
</evidence>
<protein>
    <recommendedName>
        <fullName evidence="2">Type II secretion system protein H</fullName>
    </recommendedName>
    <alternativeName>
        <fullName evidence="9">General secretion pathway protein H</fullName>
    </alternativeName>
</protein>
<dbReference type="NCBIfam" id="TIGR02532">
    <property type="entry name" value="IV_pilin_GFxxxE"/>
    <property type="match status" value="1"/>
</dbReference>
<dbReference type="InterPro" id="IPR049875">
    <property type="entry name" value="TypeII_GspH"/>
</dbReference>
<dbReference type="NCBIfam" id="TIGR01708">
    <property type="entry name" value="typeII_sec_gspH"/>
    <property type="match status" value="1"/>
</dbReference>
<evidence type="ECO:0000256" key="8">
    <source>
        <dbReference type="ARBA" id="ARBA00023136"/>
    </source>
</evidence>
<dbReference type="InterPro" id="IPR045584">
    <property type="entry name" value="Pilin-like"/>
</dbReference>
<name>A0ABU3A203_9GAMM</name>
<comment type="caution">
    <text evidence="11">The sequence shown here is derived from an EMBL/GenBank/DDBJ whole genome shotgun (WGS) entry which is preliminary data.</text>
</comment>
<dbReference type="RefSeq" id="WP_311581298.1">
    <property type="nucleotide sequence ID" value="NZ_JAVRIF010000005.1"/>
</dbReference>
<keyword evidence="3" id="KW-1003">Cell membrane</keyword>
<evidence type="ECO:0000256" key="6">
    <source>
        <dbReference type="ARBA" id="ARBA00022692"/>
    </source>
</evidence>
<keyword evidence="7 10" id="KW-1133">Transmembrane helix</keyword>
<dbReference type="InterPro" id="IPR002416">
    <property type="entry name" value="T2SS_protein-GspH"/>
</dbReference>
<evidence type="ECO:0000256" key="5">
    <source>
        <dbReference type="ARBA" id="ARBA00022519"/>
    </source>
</evidence>
<organism evidence="11 12">
    <name type="scientific">Thalassotalea castellviae</name>
    <dbReference type="NCBI Taxonomy" id="3075612"/>
    <lineage>
        <taxon>Bacteria</taxon>
        <taxon>Pseudomonadati</taxon>
        <taxon>Pseudomonadota</taxon>
        <taxon>Gammaproteobacteria</taxon>
        <taxon>Alteromonadales</taxon>
        <taxon>Colwelliaceae</taxon>
        <taxon>Thalassotalea</taxon>
    </lineage>
</organism>